<evidence type="ECO:0000256" key="6">
    <source>
        <dbReference type="HAMAP-Rule" id="MF_01224"/>
    </source>
</evidence>
<comment type="catalytic activity">
    <reaction evidence="1 6">
        <text>(8S)-3',8-cyclo-7,8-dihydroguanosine 5'-triphosphate = cyclic pyranopterin phosphate + diphosphate</text>
        <dbReference type="Rhea" id="RHEA:49580"/>
        <dbReference type="ChEBI" id="CHEBI:33019"/>
        <dbReference type="ChEBI" id="CHEBI:59648"/>
        <dbReference type="ChEBI" id="CHEBI:131766"/>
        <dbReference type="EC" id="4.6.1.17"/>
    </reaction>
</comment>
<comment type="pathway">
    <text evidence="2 6">Cofactor biosynthesis; molybdopterin biosynthesis.</text>
</comment>
<dbReference type="GO" id="GO:0006777">
    <property type="term" value="P:Mo-molybdopterin cofactor biosynthetic process"/>
    <property type="evidence" value="ECO:0007669"/>
    <property type="project" value="UniProtKB-UniRule"/>
</dbReference>
<comment type="function">
    <text evidence="6">Catalyzes the conversion of (8S)-3',8-cyclo-7,8-dihydroguanosine 5'-triphosphate to cyclic pyranopterin monophosphate (cPMP).</text>
</comment>
<evidence type="ECO:0000256" key="2">
    <source>
        <dbReference type="ARBA" id="ARBA00005046"/>
    </source>
</evidence>
<dbReference type="KEGG" id="plig:NAG76_10665"/>
<dbReference type="InterPro" id="IPR036522">
    <property type="entry name" value="MoaC_sf"/>
</dbReference>
<sequence length="159" mass="17308">MVEFTHFNEQGRAKMVDISDKEITKREATATSMVKMLPTTLQKIKEGKIGKGDVLSVAQVAGIMAAKKTSEWIPMCHPLALNGVNISFTDNDIDELYIIVTVKITGKTGVEMEALTAASATALTIYDMCKALQKDMIIGPTQLMKKTGGVHGDFERTAE</sequence>
<dbReference type="HAMAP" id="MF_01224_B">
    <property type="entry name" value="MoaC_B"/>
    <property type="match status" value="1"/>
</dbReference>
<comment type="similarity">
    <text evidence="6">Belongs to the MoaC family.</text>
</comment>
<dbReference type="InterPro" id="IPR050105">
    <property type="entry name" value="MoCo_biosynth_MoaA/MoaC"/>
</dbReference>
<dbReference type="InterPro" id="IPR002820">
    <property type="entry name" value="Mopterin_CF_biosynth-C_dom"/>
</dbReference>
<keyword evidence="5 6" id="KW-0456">Lyase</keyword>
<dbReference type="EC" id="4.6.1.17" evidence="3 6"/>
<evidence type="ECO:0000259" key="7">
    <source>
        <dbReference type="Pfam" id="PF01967"/>
    </source>
</evidence>
<dbReference type="InterPro" id="IPR023045">
    <property type="entry name" value="MoaC"/>
</dbReference>
<dbReference type="GO" id="GO:0061799">
    <property type="term" value="F:cyclic pyranopterin monophosphate synthase activity"/>
    <property type="evidence" value="ECO:0007669"/>
    <property type="project" value="UniProtKB-UniRule"/>
</dbReference>
<dbReference type="Proteomes" id="UP001056756">
    <property type="component" value="Chromosome"/>
</dbReference>
<dbReference type="NCBIfam" id="NF006870">
    <property type="entry name" value="PRK09364.1"/>
    <property type="match status" value="1"/>
</dbReference>
<dbReference type="PANTHER" id="PTHR22960:SF29">
    <property type="entry name" value="CYCLIC PYRANOPTERIN MONOPHOSPHATE SYNTHASE"/>
    <property type="match status" value="1"/>
</dbReference>
<reference evidence="8" key="1">
    <citation type="submission" date="2022-05" db="EMBL/GenBank/DDBJ databases">
        <title>Novel bacterial taxa in a minimal lignocellulolytic consortium and its capacity to transform plastics disclosed by genome-resolved metagenomics.</title>
        <authorList>
            <person name="Rodriguez C.A.D."/>
            <person name="Diaz-Garcia L."/>
            <person name="Herrera K."/>
            <person name="Tarazona N.A."/>
            <person name="Sproer C."/>
            <person name="Overmann J."/>
            <person name="Jimenez D.J."/>
        </authorList>
    </citation>
    <scope>NUCLEOTIDE SEQUENCE</scope>
    <source>
        <strain evidence="8">MAG5</strain>
    </source>
</reference>
<feature type="active site" evidence="6">
    <location>
        <position position="127"/>
    </location>
</feature>
<accession>A0A9J6ZL13</accession>
<comment type="subunit">
    <text evidence="6">Homohexamer; trimer of dimers.</text>
</comment>
<evidence type="ECO:0000256" key="5">
    <source>
        <dbReference type="ARBA" id="ARBA00023239"/>
    </source>
</evidence>
<name>A0A9J6ZL13_9BACL</name>
<dbReference type="AlphaFoldDB" id="A0A9J6ZL13"/>
<keyword evidence="4 6" id="KW-0501">Molybdenum cofactor biosynthesis</keyword>
<feature type="binding site" evidence="6">
    <location>
        <begin position="75"/>
        <end position="77"/>
    </location>
    <ligand>
        <name>substrate</name>
    </ligand>
</feature>
<dbReference type="PANTHER" id="PTHR22960">
    <property type="entry name" value="MOLYBDOPTERIN COFACTOR SYNTHESIS PROTEIN A"/>
    <property type="match status" value="1"/>
</dbReference>
<dbReference type="Pfam" id="PF01967">
    <property type="entry name" value="MoaC"/>
    <property type="match status" value="1"/>
</dbReference>
<proteinExistence type="inferred from homology"/>
<evidence type="ECO:0000256" key="1">
    <source>
        <dbReference type="ARBA" id="ARBA00001637"/>
    </source>
</evidence>
<evidence type="ECO:0000313" key="9">
    <source>
        <dbReference type="Proteomes" id="UP001056756"/>
    </source>
</evidence>
<feature type="binding site" evidence="6">
    <location>
        <begin position="112"/>
        <end position="113"/>
    </location>
    <ligand>
        <name>substrate</name>
    </ligand>
</feature>
<protein>
    <recommendedName>
        <fullName evidence="3 6">Cyclic pyranopterin monophosphate synthase</fullName>
        <ecNumber evidence="3 6">4.6.1.17</ecNumber>
    </recommendedName>
    <alternativeName>
        <fullName evidence="6">Molybdenum cofactor biosynthesis protein C</fullName>
    </alternativeName>
</protein>
<feature type="domain" description="Molybdopterin cofactor biosynthesis C (MoaC)" evidence="7">
    <location>
        <begin position="15"/>
        <end position="149"/>
    </location>
</feature>
<dbReference type="EMBL" id="CP097899">
    <property type="protein sequence ID" value="URN96814.1"/>
    <property type="molecule type" value="Genomic_DNA"/>
</dbReference>
<dbReference type="Gene3D" id="3.30.70.640">
    <property type="entry name" value="Molybdopterin cofactor biosynthesis C (MoaC) domain"/>
    <property type="match status" value="1"/>
</dbReference>
<evidence type="ECO:0000256" key="4">
    <source>
        <dbReference type="ARBA" id="ARBA00023150"/>
    </source>
</evidence>
<organism evidence="8 9">
    <name type="scientific">Candidatus Pristimantibacillus lignocellulolyticus</name>
    <dbReference type="NCBI Taxonomy" id="2994561"/>
    <lineage>
        <taxon>Bacteria</taxon>
        <taxon>Bacillati</taxon>
        <taxon>Bacillota</taxon>
        <taxon>Bacilli</taxon>
        <taxon>Bacillales</taxon>
        <taxon>Paenibacillaceae</taxon>
        <taxon>Candidatus Pristimantibacillus</taxon>
    </lineage>
</organism>
<dbReference type="NCBIfam" id="TIGR00581">
    <property type="entry name" value="moaC"/>
    <property type="match status" value="1"/>
</dbReference>
<evidence type="ECO:0000313" key="8">
    <source>
        <dbReference type="EMBL" id="URN96814.1"/>
    </source>
</evidence>
<evidence type="ECO:0000256" key="3">
    <source>
        <dbReference type="ARBA" id="ARBA00012575"/>
    </source>
</evidence>
<gene>
    <name evidence="6 8" type="primary">moaC</name>
    <name evidence="8" type="ORF">NAG76_10665</name>
</gene>
<dbReference type="SUPFAM" id="SSF55040">
    <property type="entry name" value="Molybdenum cofactor biosynthesis protein C, MoaC"/>
    <property type="match status" value="1"/>
</dbReference>
<dbReference type="InterPro" id="IPR047594">
    <property type="entry name" value="MoaC_bact/euk"/>
</dbReference>